<evidence type="ECO:0000313" key="3">
    <source>
        <dbReference type="Proteomes" id="UP000234211"/>
    </source>
</evidence>
<proteinExistence type="predicted"/>
<dbReference type="EMBL" id="OENF01000010">
    <property type="protein sequence ID" value="SOS74299.1"/>
    <property type="molecule type" value="Genomic_DNA"/>
</dbReference>
<organism evidence="2 3">
    <name type="scientific">Tenacibaculum piscium</name>
    <dbReference type="NCBI Taxonomy" id="1458515"/>
    <lineage>
        <taxon>Bacteria</taxon>
        <taxon>Pseudomonadati</taxon>
        <taxon>Bacteroidota</taxon>
        <taxon>Flavobacteriia</taxon>
        <taxon>Flavobacteriales</taxon>
        <taxon>Flavobacteriaceae</taxon>
        <taxon>Tenacibaculum</taxon>
    </lineage>
</organism>
<sequence length="376" mass="43572">MKIGIMTQPLHSNYGGILQNYGLQQVLKKIGHEPYTIRREKKINTSFLTKIKLVVSFLKLYKFRYVKSEKEFLVERKNAQKFVSKYINSTALCYDSKSLEALQLKHEFEAYIVGSDQVWRPQYSPNILNYFLDFLDNASLKSIIKISYAASFGVDTWQFSEQETEICKKLAQSFKNISVREKSGIALCKNHLNSDATLVLDPTLLVEKQEYESLIESYEKESVIAPIEGDFFFVYVLDKTKEKLTLIDEIAEKTNKKPVFISHVSTEESPVVPPIEEWLKRYRDSSFVMTDSFHGTAFSILFNKPFVSFGNKNRGLSRFNSLLTIFDLKERLLIDNDFSAATILKLLQQPLDIEKINTKFNEYRTLSLNFLKDNLK</sequence>
<dbReference type="AlphaFoldDB" id="A0A2H1YFM8"/>
<keyword evidence="3" id="KW-1185">Reference proteome</keyword>
<accession>A0A2H1YFM8</accession>
<feature type="domain" description="Polysaccharide pyruvyl transferase" evidence="1">
    <location>
        <begin position="13"/>
        <end position="313"/>
    </location>
</feature>
<keyword evidence="2" id="KW-0808">Transferase</keyword>
<dbReference type="GO" id="GO:0016740">
    <property type="term" value="F:transferase activity"/>
    <property type="evidence" value="ECO:0007669"/>
    <property type="project" value="UniProtKB-KW"/>
</dbReference>
<gene>
    <name evidence="2" type="ORF">TNO020_180333</name>
</gene>
<reference evidence="3" key="1">
    <citation type="submission" date="2017-11" db="EMBL/GenBank/DDBJ databases">
        <authorList>
            <person name="Duchaud E."/>
        </authorList>
    </citation>
    <scope>NUCLEOTIDE SEQUENCE [LARGE SCALE GENOMIC DNA]</scope>
    <source>
        <strain evidence="3">Tenacibaculum sp. TNO020</strain>
    </source>
</reference>
<dbReference type="OrthoDB" id="9799278at2"/>
<dbReference type="RefSeq" id="WP_101916789.1">
    <property type="nucleotide sequence ID" value="NZ_OENF01000010.1"/>
</dbReference>
<name>A0A2H1YFM8_9FLAO</name>
<protein>
    <submittedName>
        <fullName evidence="2">Polysaccharide pyruvyl transferase</fullName>
    </submittedName>
</protein>
<evidence type="ECO:0000313" key="2">
    <source>
        <dbReference type="EMBL" id="SOS74299.1"/>
    </source>
</evidence>
<dbReference type="Proteomes" id="UP000234211">
    <property type="component" value="Unassembled WGS sequence"/>
</dbReference>
<dbReference type="Pfam" id="PF04230">
    <property type="entry name" value="PS_pyruv_trans"/>
    <property type="match status" value="1"/>
</dbReference>
<evidence type="ECO:0000259" key="1">
    <source>
        <dbReference type="Pfam" id="PF04230"/>
    </source>
</evidence>
<dbReference type="InterPro" id="IPR007345">
    <property type="entry name" value="Polysacch_pyruvyl_Trfase"/>
</dbReference>